<evidence type="ECO:0000256" key="4">
    <source>
        <dbReference type="ARBA" id="ARBA00022692"/>
    </source>
</evidence>
<dbReference type="EMBL" id="VAUV01000017">
    <property type="protein sequence ID" value="TLD68901.1"/>
    <property type="molecule type" value="Genomic_DNA"/>
</dbReference>
<name>A0A5R8K9D4_9BACT</name>
<protein>
    <submittedName>
        <fullName evidence="9">MFS transporter</fullName>
    </submittedName>
</protein>
<feature type="transmembrane region" description="Helical" evidence="7">
    <location>
        <begin position="380"/>
        <end position="400"/>
    </location>
</feature>
<dbReference type="SUPFAM" id="SSF103473">
    <property type="entry name" value="MFS general substrate transporter"/>
    <property type="match status" value="1"/>
</dbReference>
<accession>A0A5R8K9D4</accession>
<feature type="transmembrane region" description="Helical" evidence="7">
    <location>
        <begin position="251"/>
        <end position="272"/>
    </location>
</feature>
<evidence type="ECO:0000256" key="5">
    <source>
        <dbReference type="ARBA" id="ARBA00022989"/>
    </source>
</evidence>
<proteinExistence type="predicted"/>
<dbReference type="PANTHER" id="PTHR43266:SF2">
    <property type="entry name" value="MAJOR FACILITATOR SUPERFAMILY (MFS) PROFILE DOMAIN-CONTAINING PROTEIN"/>
    <property type="match status" value="1"/>
</dbReference>
<dbReference type="Proteomes" id="UP000306196">
    <property type="component" value="Unassembled WGS sequence"/>
</dbReference>
<feature type="transmembrane region" description="Helical" evidence="7">
    <location>
        <begin position="406"/>
        <end position="429"/>
    </location>
</feature>
<dbReference type="SUPFAM" id="SSF69593">
    <property type="entry name" value="Glycerol-3-phosphate (1)-acyltransferase"/>
    <property type="match status" value="1"/>
</dbReference>
<dbReference type="GO" id="GO:0005886">
    <property type="term" value="C:plasma membrane"/>
    <property type="evidence" value="ECO:0007669"/>
    <property type="project" value="UniProtKB-SubCell"/>
</dbReference>
<dbReference type="Pfam" id="PF01553">
    <property type="entry name" value="Acyltransferase"/>
    <property type="match status" value="1"/>
</dbReference>
<dbReference type="RefSeq" id="WP_138088032.1">
    <property type="nucleotide sequence ID" value="NZ_VAUV01000017.1"/>
</dbReference>
<feature type="transmembrane region" description="Helical" evidence="7">
    <location>
        <begin position="43"/>
        <end position="61"/>
    </location>
</feature>
<evidence type="ECO:0000259" key="8">
    <source>
        <dbReference type="SMART" id="SM00563"/>
    </source>
</evidence>
<keyword evidence="10" id="KW-1185">Reference proteome</keyword>
<feature type="transmembrane region" description="Helical" evidence="7">
    <location>
        <begin position="198"/>
        <end position="219"/>
    </location>
</feature>
<feature type="transmembrane region" description="Helical" evidence="7">
    <location>
        <begin position="292"/>
        <end position="312"/>
    </location>
</feature>
<comment type="caution">
    <text evidence="9">The sequence shown here is derived from an EMBL/GenBank/DDBJ whole genome shotgun (WGS) entry which is preliminary data.</text>
</comment>
<gene>
    <name evidence="9" type="ORF">FEM03_19760</name>
</gene>
<dbReference type="InterPro" id="IPR036259">
    <property type="entry name" value="MFS_trans_sf"/>
</dbReference>
<feature type="transmembrane region" description="Helical" evidence="7">
    <location>
        <begin position="124"/>
        <end position="146"/>
    </location>
</feature>
<dbReference type="SMART" id="SM00563">
    <property type="entry name" value="PlsC"/>
    <property type="match status" value="1"/>
</dbReference>
<feature type="transmembrane region" description="Helical" evidence="7">
    <location>
        <begin position="319"/>
        <end position="339"/>
    </location>
</feature>
<feature type="domain" description="Phospholipid/glycerol acyltransferase" evidence="8">
    <location>
        <begin position="465"/>
        <end position="577"/>
    </location>
</feature>
<dbReference type="InterPro" id="IPR002123">
    <property type="entry name" value="Plipid/glycerol_acylTrfase"/>
</dbReference>
<evidence type="ECO:0000256" key="1">
    <source>
        <dbReference type="ARBA" id="ARBA00004651"/>
    </source>
</evidence>
<dbReference type="OrthoDB" id="9803968at2"/>
<dbReference type="AlphaFoldDB" id="A0A5R8K9D4"/>
<evidence type="ECO:0000256" key="7">
    <source>
        <dbReference type="SAM" id="Phobius"/>
    </source>
</evidence>
<dbReference type="CDD" id="cd06173">
    <property type="entry name" value="MFS_MefA_like"/>
    <property type="match status" value="1"/>
</dbReference>
<dbReference type="GO" id="GO:0016746">
    <property type="term" value="F:acyltransferase activity"/>
    <property type="evidence" value="ECO:0007669"/>
    <property type="project" value="InterPro"/>
</dbReference>
<dbReference type="Gene3D" id="1.20.1250.20">
    <property type="entry name" value="MFS general substrate transporter like domains"/>
    <property type="match status" value="1"/>
</dbReference>
<keyword evidence="3" id="KW-1003">Cell membrane</keyword>
<evidence type="ECO:0000256" key="6">
    <source>
        <dbReference type="ARBA" id="ARBA00023136"/>
    </source>
</evidence>
<comment type="subcellular location">
    <subcellularLocation>
        <location evidence="1">Cell membrane</location>
        <topology evidence="1">Multi-pass membrane protein</topology>
    </subcellularLocation>
</comment>
<dbReference type="InterPro" id="IPR011701">
    <property type="entry name" value="MFS"/>
</dbReference>
<feature type="transmembrane region" description="Helical" evidence="7">
    <location>
        <begin position="345"/>
        <end position="368"/>
    </location>
</feature>
<keyword evidence="5 7" id="KW-1133">Transmembrane helix</keyword>
<evidence type="ECO:0000256" key="2">
    <source>
        <dbReference type="ARBA" id="ARBA00022448"/>
    </source>
</evidence>
<keyword evidence="6 7" id="KW-0472">Membrane</keyword>
<feature type="transmembrane region" description="Helical" evidence="7">
    <location>
        <begin position="67"/>
        <end position="86"/>
    </location>
</feature>
<dbReference type="CDD" id="cd07989">
    <property type="entry name" value="LPLAT_AGPAT-like"/>
    <property type="match status" value="1"/>
</dbReference>
<evidence type="ECO:0000256" key="3">
    <source>
        <dbReference type="ARBA" id="ARBA00022475"/>
    </source>
</evidence>
<feature type="transmembrane region" description="Helical" evidence="7">
    <location>
        <begin position="98"/>
        <end position="118"/>
    </location>
</feature>
<keyword evidence="4 7" id="KW-0812">Transmembrane</keyword>
<dbReference type="PANTHER" id="PTHR43266">
    <property type="entry name" value="MACROLIDE-EFFLUX PROTEIN"/>
    <property type="match status" value="1"/>
</dbReference>
<dbReference type="Pfam" id="PF07690">
    <property type="entry name" value="MFS_1"/>
    <property type="match status" value="1"/>
</dbReference>
<evidence type="ECO:0000313" key="10">
    <source>
        <dbReference type="Proteomes" id="UP000306196"/>
    </source>
</evidence>
<keyword evidence="2" id="KW-0813">Transport</keyword>
<organism evidence="9 10">
    <name type="scientific">Phragmitibacter flavus</name>
    <dbReference type="NCBI Taxonomy" id="2576071"/>
    <lineage>
        <taxon>Bacteria</taxon>
        <taxon>Pseudomonadati</taxon>
        <taxon>Verrucomicrobiota</taxon>
        <taxon>Verrucomicrobiia</taxon>
        <taxon>Verrucomicrobiales</taxon>
        <taxon>Verrucomicrobiaceae</taxon>
        <taxon>Phragmitibacter</taxon>
    </lineage>
</organism>
<dbReference type="GO" id="GO:0022857">
    <property type="term" value="F:transmembrane transporter activity"/>
    <property type="evidence" value="ECO:0007669"/>
    <property type="project" value="InterPro"/>
</dbReference>
<evidence type="ECO:0000313" key="9">
    <source>
        <dbReference type="EMBL" id="TLD68901.1"/>
    </source>
</evidence>
<reference evidence="9 10" key="1">
    <citation type="submission" date="2019-05" db="EMBL/GenBank/DDBJ databases">
        <title>Verrucobacter flavum gen. nov., sp. nov. a new member of the family Verrucomicrobiaceae.</title>
        <authorList>
            <person name="Szuroczki S."/>
            <person name="Abbaszade G."/>
            <person name="Szabo A."/>
            <person name="Felfoldi T."/>
            <person name="Schumann P."/>
            <person name="Boka K."/>
            <person name="Keki Z."/>
            <person name="Toumi M."/>
            <person name="Toth E."/>
        </authorList>
    </citation>
    <scope>NUCLEOTIDE SEQUENCE [LARGE SCALE GENOMIC DNA]</scope>
    <source>
        <strain evidence="9 10">MG-N-17</strain>
    </source>
</reference>
<sequence length="832" mass="90811">MISSADAFDSKVLDEAEKLPPRNQLSYVTMLVTQGATAFTDNFVKMLMVAFAGAVALGTDIGDSMQVYLGIIFSIPYIIFSPVAGWMSDRYSKQRMMFWTLGMQTVGFVFFLGALSVGETQWTLWLSLGCFFLVATQSAFFSPAKFGILKELIGSRRLGSGSGMMQMLNLAGTLAGMWAGPTWFKHRLESGDDAWSAVWWPMLMMTGLSLIPMMMSLWIQRTPERRELKFDRSIWWEHVVNLKLIFKDRPIMLAALGGSYFWFLSNALGSILVTLSHELHPLDKAAASGAMAMMPAMLGVGIVVGSLLAGLISRKRIELGLVPLSGLVLSASLMVVGGFSEVSLLLHGGLILIGVAGGCFMAPLYAFVQDRAKPEERARVMASLNLMDCVAAIVVNLLVVKPMMMMGLSATTQILVLAPLTFLAAMYIMRILPRRFLHLVASWVIRLCYRVRAVNPDRLPLEGGVLVVPNHVSYADALMIGLACRRDVRFVMLDTLYHIKAITWGLKIFGTVPISSTKPREAIRTVSEALKAGQAVVLFAEGQLTRTGFVNELYKGFELMARVGGGAKVQPVWLDGLWGSLFSFDGGKFFKKMPKRFRHGIGVWFGELIEAGEVNPLRMREELSALGQQAFAQRVSRRKPLPGVDRVAWVNALRIIDTSLLNGIETVVCGFPREHVMGQTFGVALAEMKRLRVVWGLAGMGGLNADEVLVVDEAGGLKAGDFLGARVLGSMKVGGEVEAGEGVLPAMFDAESGTLLSLSVPHPPMPKGEEDLMHGWRPGGFGHVLNGLSVKVESDGVFVGGLGGDVNGEMRVKVMGMRLDDEGFFERMKDEG</sequence>